<dbReference type="Pfam" id="PF00563">
    <property type="entry name" value="EAL"/>
    <property type="match status" value="1"/>
</dbReference>
<feature type="transmembrane region" description="Helical" evidence="1">
    <location>
        <begin position="279"/>
        <end position="298"/>
    </location>
</feature>
<dbReference type="Gene3D" id="6.10.340.10">
    <property type="match status" value="1"/>
</dbReference>
<sequence length="792" mass="86089">MKFKASFQARIAGVLIVLLLIVVSAVYLAVKVATGDAVRTQAQAQLEVGSRVFERLIDLRGKRLRDTVQLVAADFGFRDAVASADSSTIRSVLLNHGKRINASDMFLLGMDGVVIASTVPKVPEGSRFVYDQALRNAKRAGQSVLIVPGGGDPHLLVEATVLAPLPIGRVVMGFTIDSDIAEELRSLSGLEVSFLTVEDGKTGDLISTQPAALHAGLIELMRSSSEGQMLLTEQSNLNFLSQTLMLANTSNGGDGQVIALLQSPLDKAYQAFAPLNQKIFWISMAALVASLIGTLALARSVSLPVRALATAAKRIGDGDYKTPVALVRSDELGMLADAINTMQQGIAVREGQLAHNALHDNLTGLPNRALVMERLGSSIAAHRGVALLSLSIENLATISESVSAEGVDQLLRQAGQRLQGNLRAGDTVALLGANEFLLLLDNTSSAGAVGMADAVQRLLSEPQRIDNHEPQRIDNHELELECCIGITVYPEHGDSAQELLSRAAIARKDATFLPGRLQIYQDGRDLAHQRQITLIRDLRKAAQNGELSLHYQPKLDIRQGYVRQAEALLRWAHPQFGSVSPAEFIVLAERTGSIYLLTNWVIEEAMRQLAVWRQRGLVLQVSVNISADDLLGDDLVGYVVKLLKQYAVPAEQLLFEITESAVMSEPEKALIVLHRLRYCGISLSIDDFGTGYSSLAHLKRLPVQELKIDQSFVRNLDETSEDAVIVRSTIEMSHNLGLKVVAEGVEYQHSLDLLRRWHCDTAQGYLISRPLTASAFEAWIATYQASPGLMVN</sequence>
<keyword evidence="1" id="KW-0472">Membrane</keyword>
<evidence type="ECO:0000313" key="5">
    <source>
        <dbReference type="EMBL" id="RMU74078.1"/>
    </source>
</evidence>
<dbReference type="GO" id="GO:0007165">
    <property type="term" value="P:signal transduction"/>
    <property type="evidence" value="ECO:0007669"/>
    <property type="project" value="InterPro"/>
</dbReference>
<dbReference type="GO" id="GO:0071111">
    <property type="term" value="F:cyclic-guanylate-specific phosphodiesterase activity"/>
    <property type="evidence" value="ECO:0007669"/>
    <property type="project" value="InterPro"/>
</dbReference>
<dbReference type="CDD" id="cd06225">
    <property type="entry name" value="HAMP"/>
    <property type="match status" value="1"/>
</dbReference>
<dbReference type="CDD" id="cd01949">
    <property type="entry name" value="GGDEF"/>
    <property type="match status" value="1"/>
</dbReference>
<dbReference type="InterPro" id="IPR035919">
    <property type="entry name" value="EAL_sf"/>
</dbReference>
<dbReference type="Gene3D" id="3.30.70.270">
    <property type="match status" value="1"/>
</dbReference>
<dbReference type="InterPro" id="IPR043128">
    <property type="entry name" value="Rev_trsase/Diguanyl_cyclase"/>
</dbReference>
<keyword evidence="1" id="KW-0812">Transmembrane</keyword>
<name>A0A3M5WVI2_9PSED</name>
<accession>A0A3M5WVI2</accession>
<feature type="domain" description="GGDEF" evidence="4">
    <location>
        <begin position="383"/>
        <end position="524"/>
    </location>
</feature>
<organism evidence="5 6">
    <name type="scientific">Pseudomonas syringae pv. apii</name>
    <dbReference type="NCBI Taxonomy" id="81036"/>
    <lineage>
        <taxon>Bacteria</taxon>
        <taxon>Pseudomonadati</taxon>
        <taxon>Pseudomonadota</taxon>
        <taxon>Gammaproteobacteria</taxon>
        <taxon>Pseudomonadales</taxon>
        <taxon>Pseudomonadaceae</taxon>
        <taxon>Pseudomonas</taxon>
    </lineage>
</organism>
<dbReference type="Proteomes" id="UP000271152">
    <property type="component" value="Unassembled WGS sequence"/>
</dbReference>
<dbReference type="InterPro" id="IPR003660">
    <property type="entry name" value="HAMP_dom"/>
</dbReference>
<evidence type="ECO:0000259" key="3">
    <source>
        <dbReference type="PROSITE" id="PS50885"/>
    </source>
</evidence>
<dbReference type="SUPFAM" id="SSF158472">
    <property type="entry name" value="HAMP domain-like"/>
    <property type="match status" value="1"/>
</dbReference>
<dbReference type="Pfam" id="PF14827">
    <property type="entry name" value="dCache_3"/>
    <property type="match status" value="1"/>
</dbReference>
<gene>
    <name evidence="5" type="ORF">ALP23_02224</name>
</gene>
<dbReference type="InterPro" id="IPR029151">
    <property type="entry name" value="Sensor-like_sf"/>
</dbReference>
<dbReference type="PROSITE" id="PS50887">
    <property type="entry name" value="GGDEF"/>
    <property type="match status" value="1"/>
</dbReference>
<feature type="domain" description="EAL" evidence="2">
    <location>
        <begin position="531"/>
        <end position="784"/>
    </location>
</feature>
<dbReference type="PROSITE" id="PS50885">
    <property type="entry name" value="HAMP"/>
    <property type="match status" value="1"/>
</dbReference>
<comment type="caution">
    <text evidence="5">The sequence shown here is derived from an EMBL/GenBank/DDBJ whole genome shotgun (WGS) entry which is preliminary data.</text>
</comment>
<reference evidence="5 6" key="1">
    <citation type="submission" date="2018-08" db="EMBL/GenBank/DDBJ databases">
        <title>Recombination of ecologically and evolutionarily significant loci maintains genetic cohesion in the Pseudomonas syringae species complex.</title>
        <authorList>
            <person name="Dillon M."/>
            <person name="Thakur S."/>
            <person name="Almeida R.N.D."/>
            <person name="Weir B.S."/>
            <person name="Guttman D.S."/>
        </authorList>
    </citation>
    <scope>NUCLEOTIDE SEQUENCE [LARGE SCALE GENOMIC DNA]</scope>
    <source>
        <strain evidence="5 6">ICMP 11947</strain>
    </source>
</reference>
<evidence type="ECO:0000256" key="1">
    <source>
        <dbReference type="SAM" id="Phobius"/>
    </source>
</evidence>
<dbReference type="PROSITE" id="PS50883">
    <property type="entry name" value="EAL"/>
    <property type="match status" value="1"/>
</dbReference>
<dbReference type="RefSeq" id="WP_122319808.1">
    <property type="nucleotide sequence ID" value="NZ_RBUG01000056.1"/>
</dbReference>
<proteinExistence type="predicted"/>
<dbReference type="AlphaFoldDB" id="A0A3M5WVI2"/>
<dbReference type="InterPro" id="IPR001633">
    <property type="entry name" value="EAL_dom"/>
</dbReference>
<dbReference type="GO" id="GO:0016020">
    <property type="term" value="C:membrane"/>
    <property type="evidence" value="ECO:0007669"/>
    <property type="project" value="InterPro"/>
</dbReference>
<dbReference type="InterPro" id="IPR000160">
    <property type="entry name" value="GGDEF_dom"/>
</dbReference>
<dbReference type="NCBIfam" id="TIGR00254">
    <property type="entry name" value="GGDEF"/>
    <property type="match status" value="1"/>
</dbReference>
<evidence type="ECO:0000259" key="2">
    <source>
        <dbReference type="PROSITE" id="PS50883"/>
    </source>
</evidence>
<evidence type="ECO:0000313" key="6">
    <source>
        <dbReference type="Proteomes" id="UP000271152"/>
    </source>
</evidence>
<feature type="domain" description="HAMP" evidence="3">
    <location>
        <begin position="299"/>
        <end position="351"/>
    </location>
</feature>
<dbReference type="SMART" id="SM00267">
    <property type="entry name" value="GGDEF"/>
    <property type="match status" value="1"/>
</dbReference>
<dbReference type="InterPro" id="IPR029787">
    <property type="entry name" value="Nucleotide_cyclase"/>
</dbReference>
<dbReference type="SMART" id="SM00052">
    <property type="entry name" value="EAL"/>
    <property type="match status" value="1"/>
</dbReference>
<dbReference type="SMART" id="SM00304">
    <property type="entry name" value="HAMP"/>
    <property type="match status" value="1"/>
</dbReference>
<dbReference type="PANTHER" id="PTHR33121:SF71">
    <property type="entry name" value="OXYGEN SENSOR PROTEIN DOSP"/>
    <property type="match status" value="1"/>
</dbReference>
<dbReference type="InterPro" id="IPR029150">
    <property type="entry name" value="dCache_3"/>
</dbReference>
<dbReference type="SUPFAM" id="SSF141868">
    <property type="entry name" value="EAL domain-like"/>
    <property type="match status" value="1"/>
</dbReference>
<dbReference type="Pfam" id="PF00990">
    <property type="entry name" value="GGDEF"/>
    <property type="match status" value="1"/>
</dbReference>
<dbReference type="SUPFAM" id="SSF103190">
    <property type="entry name" value="Sensory domain-like"/>
    <property type="match status" value="1"/>
</dbReference>
<dbReference type="InterPro" id="IPR050706">
    <property type="entry name" value="Cyclic-di-GMP_PDE-like"/>
</dbReference>
<dbReference type="EMBL" id="RBUG01000056">
    <property type="protein sequence ID" value="RMU74078.1"/>
    <property type="molecule type" value="Genomic_DNA"/>
</dbReference>
<keyword evidence="1" id="KW-1133">Transmembrane helix</keyword>
<protein>
    <submittedName>
        <fullName evidence="5">Diguanylate cye/phosphodiesterase</fullName>
    </submittedName>
</protein>
<dbReference type="SUPFAM" id="SSF55073">
    <property type="entry name" value="Nucleotide cyclase"/>
    <property type="match status" value="1"/>
</dbReference>
<dbReference type="CDD" id="cd01948">
    <property type="entry name" value="EAL"/>
    <property type="match status" value="1"/>
</dbReference>
<dbReference type="Gene3D" id="3.20.20.450">
    <property type="entry name" value="EAL domain"/>
    <property type="match status" value="1"/>
</dbReference>
<evidence type="ECO:0000259" key="4">
    <source>
        <dbReference type="PROSITE" id="PS50887"/>
    </source>
</evidence>
<dbReference type="PANTHER" id="PTHR33121">
    <property type="entry name" value="CYCLIC DI-GMP PHOSPHODIESTERASE PDEF"/>
    <property type="match status" value="1"/>
</dbReference>
<dbReference type="Pfam" id="PF00672">
    <property type="entry name" value="HAMP"/>
    <property type="match status" value="1"/>
</dbReference>